<evidence type="ECO:0000256" key="1">
    <source>
        <dbReference type="SAM" id="MobiDB-lite"/>
    </source>
</evidence>
<evidence type="ECO:0000256" key="2">
    <source>
        <dbReference type="SAM" id="SignalP"/>
    </source>
</evidence>
<name>A0A250ITW7_9BACT</name>
<dbReference type="RefSeq" id="WP_095982284.1">
    <property type="nucleotide sequence ID" value="NZ_CP022163.1"/>
</dbReference>
<evidence type="ECO:0000313" key="4">
    <source>
        <dbReference type="Proteomes" id="UP000217289"/>
    </source>
</evidence>
<dbReference type="OrthoDB" id="9773411at2"/>
<dbReference type="AlphaFoldDB" id="A0A250ITW7"/>
<reference evidence="3 4" key="1">
    <citation type="submission" date="2017-06" db="EMBL/GenBank/DDBJ databases">
        <authorList>
            <person name="Kim H.J."/>
            <person name="Triplett B.A."/>
        </authorList>
    </citation>
    <scope>NUCLEOTIDE SEQUENCE [LARGE SCALE GENOMIC DNA]</scope>
    <source>
        <strain evidence="3 4">DSM 14713</strain>
    </source>
</reference>
<feature type="region of interest" description="Disordered" evidence="1">
    <location>
        <begin position="243"/>
        <end position="263"/>
    </location>
</feature>
<organism evidence="3 4">
    <name type="scientific">Melittangium boletus DSM 14713</name>
    <dbReference type="NCBI Taxonomy" id="1294270"/>
    <lineage>
        <taxon>Bacteria</taxon>
        <taxon>Pseudomonadati</taxon>
        <taxon>Myxococcota</taxon>
        <taxon>Myxococcia</taxon>
        <taxon>Myxococcales</taxon>
        <taxon>Cystobacterineae</taxon>
        <taxon>Archangiaceae</taxon>
        <taxon>Melittangium</taxon>
    </lineage>
</organism>
<keyword evidence="3" id="KW-0966">Cell projection</keyword>
<keyword evidence="3" id="KW-0282">Flagellum</keyword>
<keyword evidence="4" id="KW-1185">Reference proteome</keyword>
<accession>A0A250ITW7</accession>
<dbReference type="KEGG" id="mbd:MEBOL_007878"/>
<keyword evidence="3" id="KW-0969">Cilium</keyword>
<dbReference type="EMBL" id="CP022163">
    <property type="protein sequence ID" value="ATB34376.1"/>
    <property type="molecule type" value="Genomic_DNA"/>
</dbReference>
<keyword evidence="2" id="KW-0732">Signal</keyword>
<proteinExistence type="predicted"/>
<sequence length="1195" mass="127304">MRGWLLGAVVLVGLPGAAHAQLARQEPVELAAAITGRVCRDLDGDGRCAPDEPGLADIRLVLASGREVRTDARGRYHFAQVDARSPDATGGVHLRPGRQRLRVDARTLPPDSHAVPEAVTLDIPWASGVLRDFAVQTRSAPPPALTLGYDASPPAARVLPDGVDFLLAGRAAPREEVTVAGVAAEVDAEGAWRARVRLVPGENALALSVLGTDGALRLFRQRVDVVSREGGWLVVPRAPEPRGTLRLPGNQDTPPATGPSSAIAEFPVGTRVRSPRGEVTVGAEGSALLPLLLVPGSNSITLEVQPPGEPVWSVTVPREAVSRDFAVGLLDVEATLSPATGNFRLRGRGSAHGEAHLGPFSVVGELDLRDTDWDTLRGRPPLDALRPQVPRLDRVPDPDLAIPEWGDTSVGLTPNPTESRLRLEARHERLGRVGLGTYRAVREDGEVGRYHRPLFGPYAELAAELGRVRAGVKAYAGGLSDPLRAIASMPAYEELRATGGSLYYLGASPMAEGSELVRVELRDGLTGLPLAERHLVRGRDYDIDYVAGRILLAKPLSFLAGEPLLRTEPLTASPEPVLCVEYAVLRSGSPADAVGGEAWAEWKGGRVSVAAVREPSGGKAYQLLSGNARTRLGAYTLLAEVARSEGSAVLPESFGVSDDGGLSFLRPDARGRMDGGDALGLRLRGPGLFGQGSVDAAFRRRTAGFSDNAHADTQDFLQVSLRAVQPWGPWRLTLLGDERRSADPRVPFASVPFEARTLGVGLDYTRERWGAGVEMRATRLLATEVPGTGEPLAGGRASLGLHGHYQLNERLRLLASHRQALGVWGQGPGEVDDTFSAAGADVTLAEAVVGVRGGWGPTLGPLAWVQGHWKRGEDIYYGGYSVDVDGPDFGAGRAVSGASTSLGDGTSVFVEDVASHDTQAVRLARAVGFQRTVFGAMTLGARYERGVRNVLGERDPLRRDVAGVSGQLVLERLRVNGHVELRFDRGTPGRGSSTPVDRVQAVTMLSAEAVLREDLSVSGRLNHGGTYEGAAHRLEARLLEGYAALAWRPGPFMLVARYGVTRELLPGERSVFGERAQQIISLLPAVHLTERFDLAAGMHVSRSNRGAVAIWVVTGSLRPSMRVVGGLEVAVEGAARSVSTDDESLGSLRGEVAYRVNERLRVAAGYTLLGFTGTGLPQETQNASDRLYLRAELAY</sequence>
<gene>
    <name evidence="3" type="ORF">MEBOL_007878</name>
</gene>
<feature type="compositionally biased region" description="Polar residues" evidence="1">
    <location>
        <begin position="250"/>
        <end position="260"/>
    </location>
</feature>
<feature type="signal peptide" evidence="2">
    <location>
        <begin position="1"/>
        <end position="20"/>
    </location>
</feature>
<dbReference type="Proteomes" id="UP000217289">
    <property type="component" value="Chromosome"/>
</dbReference>
<evidence type="ECO:0000313" key="3">
    <source>
        <dbReference type="EMBL" id="ATB34376.1"/>
    </source>
</evidence>
<protein>
    <submittedName>
        <fullName evidence="3">Flagellar motor protein</fullName>
    </submittedName>
</protein>
<feature type="chain" id="PRO_5012987538" evidence="2">
    <location>
        <begin position="21"/>
        <end position="1195"/>
    </location>
</feature>